<keyword evidence="2" id="KW-1185">Reference proteome</keyword>
<gene>
    <name evidence="1" type="ORF">INT47_004794</name>
</gene>
<dbReference type="OrthoDB" id="427186at2759"/>
<dbReference type="Gene3D" id="3.40.50.300">
    <property type="entry name" value="P-loop containing nucleotide triphosphate hydrolases"/>
    <property type="match status" value="1"/>
</dbReference>
<name>A0A8H7R390_9FUNG</name>
<accession>A0A8H7R390</accession>
<dbReference type="SUPFAM" id="SSF52540">
    <property type="entry name" value="P-loop containing nucleoside triphosphate hydrolases"/>
    <property type="match status" value="1"/>
</dbReference>
<reference evidence="1" key="1">
    <citation type="submission" date="2020-12" db="EMBL/GenBank/DDBJ databases">
        <title>Metabolic potential, ecology and presence of endohyphal bacteria is reflected in genomic diversity of Mucoromycotina.</title>
        <authorList>
            <person name="Muszewska A."/>
            <person name="Okrasinska A."/>
            <person name="Steczkiewicz K."/>
            <person name="Drgas O."/>
            <person name="Orlowska M."/>
            <person name="Perlinska-Lenart U."/>
            <person name="Aleksandrzak-Piekarczyk T."/>
            <person name="Szatraj K."/>
            <person name="Zielenkiewicz U."/>
            <person name="Pilsyk S."/>
            <person name="Malc E."/>
            <person name="Mieczkowski P."/>
            <person name="Kruszewska J.S."/>
            <person name="Biernat P."/>
            <person name="Pawlowska J."/>
        </authorList>
    </citation>
    <scope>NUCLEOTIDE SEQUENCE</scope>
    <source>
        <strain evidence="1">WA0000017839</strain>
    </source>
</reference>
<protein>
    <submittedName>
        <fullName evidence="1">Uncharacterized protein</fullName>
    </submittedName>
</protein>
<sequence length="86" mass="9765">MKRISSMMSRKSSKSTLNETPDSISVLLLGARGCGKTSFLYKAYFKYATDNPDTHFDVLPTPSHNVEIIPYQTQLYQLWDFAGNLK</sequence>
<dbReference type="AlphaFoldDB" id="A0A8H7R390"/>
<evidence type="ECO:0000313" key="2">
    <source>
        <dbReference type="Proteomes" id="UP000603453"/>
    </source>
</evidence>
<dbReference type="Proteomes" id="UP000603453">
    <property type="component" value="Unassembled WGS sequence"/>
</dbReference>
<organism evidence="1 2">
    <name type="scientific">Mucor saturninus</name>
    <dbReference type="NCBI Taxonomy" id="64648"/>
    <lineage>
        <taxon>Eukaryota</taxon>
        <taxon>Fungi</taxon>
        <taxon>Fungi incertae sedis</taxon>
        <taxon>Mucoromycota</taxon>
        <taxon>Mucoromycotina</taxon>
        <taxon>Mucoromycetes</taxon>
        <taxon>Mucorales</taxon>
        <taxon>Mucorineae</taxon>
        <taxon>Mucoraceae</taxon>
        <taxon>Mucor</taxon>
    </lineage>
</organism>
<proteinExistence type="predicted"/>
<evidence type="ECO:0000313" key="1">
    <source>
        <dbReference type="EMBL" id="KAG2202770.1"/>
    </source>
</evidence>
<dbReference type="InterPro" id="IPR027417">
    <property type="entry name" value="P-loop_NTPase"/>
</dbReference>
<dbReference type="EMBL" id="JAEPRD010000057">
    <property type="protein sequence ID" value="KAG2202770.1"/>
    <property type="molecule type" value="Genomic_DNA"/>
</dbReference>
<comment type="caution">
    <text evidence="1">The sequence shown here is derived from an EMBL/GenBank/DDBJ whole genome shotgun (WGS) entry which is preliminary data.</text>
</comment>